<protein>
    <recommendedName>
        <fullName evidence="5">Metallophosphoesterase</fullName>
    </recommendedName>
</protein>
<gene>
    <name evidence="3" type="ORF">ETAA8_04750</name>
</gene>
<feature type="binding site" evidence="2">
    <location>
        <position position="176"/>
    </location>
    <ligand>
        <name>Fe cation</name>
        <dbReference type="ChEBI" id="CHEBI:24875"/>
        <label>2</label>
    </ligand>
</feature>
<feature type="binding site" evidence="2">
    <location>
        <position position="40"/>
    </location>
    <ligand>
        <name>Fe cation</name>
        <dbReference type="ChEBI" id="CHEBI:24875"/>
        <label>1</label>
    </ligand>
</feature>
<dbReference type="PANTHER" id="PTHR36303">
    <property type="entry name" value="2',3'-CYCLIC-NUCLEOTIDE 2'-PHOSPHODIESTERASE"/>
    <property type="match status" value="1"/>
</dbReference>
<evidence type="ECO:0000256" key="2">
    <source>
        <dbReference type="PIRSR" id="PIRSR004789-51"/>
    </source>
</evidence>
<keyword evidence="2" id="KW-0479">Metal-binding</keyword>
<dbReference type="SUPFAM" id="SSF56300">
    <property type="entry name" value="Metallo-dependent phosphatases"/>
    <property type="match status" value="1"/>
</dbReference>
<feature type="binding site" evidence="2">
    <location>
        <position position="178"/>
    </location>
    <ligand>
        <name>Fe cation</name>
        <dbReference type="ChEBI" id="CHEBI:24875"/>
        <label>1</label>
    </ligand>
</feature>
<dbReference type="CDD" id="cd07382">
    <property type="entry name" value="MPP_DR1281"/>
    <property type="match status" value="1"/>
</dbReference>
<dbReference type="InterPro" id="IPR029052">
    <property type="entry name" value="Metallo-depent_PP-like"/>
</dbReference>
<dbReference type="Gene3D" id="3.60.21.10">
    <property type="match status" value="1"/>
</dbReference>
<dbReference type="GO" id="GO:0004113">
    <property type="term" value="F:2',3'-cyclic-nucleotide 3'-phosphodiesterase activity"/>
    <property type="evidence" value="ECO:0007669"/>
    <property type="project" value="TreeGrafter"/>
</dbReference>
<name>A0A517Y587_9BACT</name>
<dbReference type="EMBL" id="CP036274">
    <property type="protein sequence ID" value="QDU25407.1"/>
    <property type="molecule type" value="Genomic_DNA"/>
</dbReference>
<evidence type="ECO:0008006" key="5">
    <source>
        <dbReference type="Google" id="ProtNLM"/>
    </source>
</evidence>
<dbReference type="PIRSF" id="PIRSF004789">
    <property type="entry name" value="DR1281"/>
    <property type="match status" value="1"/>
</dbReference>
<organism evidence="3 4">
    <name type="scientific">Anatilimnocola aggregata</name>
    <dbReference type="NCBI Taxonomy" id="2528021"/>
    <lineage>
        <taxon>Bacteria</taxon>
        <taxon>Pseudomonadati</taxon>
        <taxon>Planctomycetota</taxon>
        <taxon>Planctomycetia</taxon>
        <taxon>Pirellulales</taxon>
        <taxon>Pirellulaceae</taxon>
        <taxon>Anatilimnocola</taxon>
    </lineage>
</organism>
<dbReference type="PANTHER" id="PTHR36303:SF1">
    <property type="entry name" value="2',3'-CYCLIC-NUCLEOTIDE 2'-PHOSPHODIESTERASE"/>
    <property type="match status" value="1"/>
</dbReference>
<feature type="binding site" evidence="2">
    <location>
        <position position="39"/>
    </location>
    <ligand>
        <name>Fe cation</name>
        <dbReference type="ChEBI" id="CHEBI:24875"/>
        <label>2</label>
    </ligand>
</feature>
<dbReference type="GO" id="GO:0046872">
    <property type="term" value="F:metal ion binding"/>
    <property type="evidence" value="ECO:0007669"/>
    <property type="project" value="UniProtKB-KW"/>
</dbReference>
<dbReference type="KEGG" id="aagg:ETAA8_04750"/>
<feature type="binding site" evidence="2">
    <location>
        <position position="67"/>
    </location>
    <ligand>
        <name>Fe cation</name>
        <dbReference type="ChEBI" id="CHEBI:24875"/>
        <label>2</label>
    </ligand>
</feature>
<dbReference type="Proteomes" id="UP000315017">
    <property type="component" value="Chromosome"/>
</dbReference>
<evidence type="ECO:0000313" key="3">
    <source>
        <dbReference type="EMBL" id="QDU25407.1"/>
    </source>
</evidence>
<feature type="active site" description="Proton donor" evidence="1">
    <location>
        <position position="68"/>
    </location>
</feature>
<dbReference type="AlphaFoldDB" id="A0A517Y587"/>
<accession>A0A517Y587</accession>
<dbReference type="Pfam" id="PF13277">
    <property type="entry name" value="YmdB"/>
    <property type="match status" value="1"/>
</dbReference>
<proteinExistence type="predicted"/>
<feature type="binding site" evidence="2">
    <location>
        <position position="151"/>
    </location>
    <ligand>
        <name>Fe cation</name>
        <dbReference type="ChEBI" id="CHEBI:24875"/>
        <label>2</label>
    </ligand>
</feature>
<keyword evidence="4" id="KW-1185">Reference proteome</keyword>
<feature type="binding site" evidence="2">
    <location>
        <position position="39"/>
    </location>
    <ligand>
        <name>Fe cation</name>
        <dbReference type="ChEBI" id="CHEBI:24875"/>
        <label>1</label>
    </ligand>
</feature>
<dbReference type="InterPro" id="IPR005235">
    <property type="entry name" value="YmdB-like"/>
</dbReference>
<feature type="binding site" evidence="2">
    <location>
        <position position="8"/>
    </location>
    <ligand>
        <name>Fe cation</name>
        <dbReference type="ChEBI" id="CHEBI:24875"/>
        <label>1</label>
    </ligand>
</feature>
<evidence type="ECO:0000313" key="4">
    <source>
        <dbReference type="Proteomes" id="UP000315017"/>
    </source>
</evidence>
<evidence type="ECO:0000256" key="1">
    <source>
        <dbReference type="PIRSR" id="PIRSR004789-50"/>
    </source>
</evidence>
<dbReference type="OrthoDB" id="9801109at2"/>
<sequence>MRILLIGDIVGKPGQRIVMQALKPLRTREQIDFVIANAENALDGSGLSPTIYKKLVAAGVDCITLGDHIYRRNEISATLNSEGNIVKPANYPAKAPGKNWAVVKATNGESVGVFSLLGRVFMKPVDCPFQAAERVLAELPAEVKIRVLDFHAEATSDKQLMGRMLDGRVSAVLGTHTHVSTADEQIFPGGTAFQCDVGMTGPHESILGRRIDRVLETTITFQPTQFDVATGDVQLHGTLVDVDPATGHATAIRRLVLKQAEADSLAAPSADPS</sequence>
<reference evidence="3 4" key="1">
    <citation type="submission" date="2019-02" db="EMBL/GenBank/DDBJ databases">
        <title>Deep-cultivation of Planctomycetes and their phenomic and genomic characterization uncovers novel biology.</title>
        <authorList>
            <person name="Wiegand S."/>
            <person name="Jogler M."/>
            <person name="Boedeker C."/>
            <person name="Pinto D."/>
            <person name="Vollmers J."/>
            <person name="Rivas-Marin E."/>
            <person name="Kohn T."/>
            <person name="Peeters S.H."/>
            <person name="Heuer A."/>
            <person name="Rast P."/>
            <person name="Oberbeckmann S."/>
            <person name="Bunk B."/>
            <person name="Jeske O."/>
            <person name="Meyerdierks A."/>
            <person name="Storesund J.E."/>
            <person name="Kallscheuer N."/>
            <person name="Luecker S."/>
            <person name="Lage O.M."/>
            <person name="Pohl T."/>
            <person name="Merkel B.J."/>
            <person name="Hornburger P."/>
            <person name="Mueller R.-W."/>
            <person name="Bruemmer F."/>
            <person name="Labrenz M."/>
            <person name="Spormann A.M."/>
            <person name="Op den Camp H."/>
            <person name="Overmann J."/>
            <person name="Amann R."/>
            <person name="Jetten M.S.M."/>
            <person name="Mascher T."/>
            <person name="Medema M.H."/>
            <person name="Devos D.P."/>
            <person name="Kaster A.-K."/>
            <person name="Ovreas L."/>
            <person name="Rohde M."/>
            <person name="Galperin M.Y."/>
            <person name="Jogler C."/>
        </authorList>
    </citation>
    <scope>NUCLEOTIDE SEQUENCE [LARGE SCALE GENOMIC DNA]</scope>
    <source>
        <strain evidence="3 4">ETA_A8</strain>
    </source>
</reference>